<sequence length="410" mass="45290">MTKRVIIVGAGPAGTSLALLLVRNGIHVTLLEKDTTFERVFRGEGLMPVGMDALKQMGLTTMLTKVPHRRLESWHIHLGGNEVFVIPEPDLGEQSLSIVSQPALLQGIVDEAAGHEGFEFKAGCQVQDLLWEENRVVGVRIKTNNTSSDIRADLVIGCDGRGSLVRRKAGLTIDLQPDQYDVLWFKLPPPERLQHTCQFYLMAKSQQHPASCYTSWDGQLQYGLILPKGGLQQLGDADWLSLAAASAPDWLAEHVLAHRDSVSEPVRLNVVVGKCPQWWVPGALLLGDAAHPMSPVRAQGINLALRDAIVATNHLVPALHKSDEKVDEALATIQQERLPEVVRSQTLQLREANGLKVVRSSPWKLAIAQQILPIIGKLSWVQQTWLNRQHDLRYGSQSVQLIGHQAHTVE</sequence>
<dbReference type="EMBL" id="QXHD01000004">
    <property type="protein sequence ID" value="NEZ60588.1"/>
    <property type="molecule type" value="Genomic_DNA"/>
</dbReference>
<dbReference type="InterPro" id="IPR002938">
    <property type="entry name" value="FAD-bd"/>
</dbReference>
<dbReference type="Proteomes" id="UP000481033">
    <property type="component" value="Unassembled WGS sequence"/>
</dbReference>
<evidence type="ECO:0000313" key="3">
    <source>
        <dbReference type="EMBL" id="NEZ60588.1"/>
    </source>
</evidence>
<keyword evidence="1" id="KW-0560">Oxidoreductase</keyword>
<evidence type="ECO:0000313" key="4">
    <source>
        <dbReference type="Proteomes" id="UP000481033"/>
    </source>
</evidence>
<evidence type="ECO:0000259" key="2">
    <source>
        <dbReference type="Pfam" id="PF01494"/>
    </source>
</evidence>
<dbReference type="InterPro" id="IPR036188">
    <property type="entry name" value="FAD/NAD-bd_sf"/>
</dbReference>
<feature type="domain" description="FAD-binding" evidence="2">
    <location>
        <begin position="4"/>
        <end position="339"/>
    </location>
</feature>
<proteinExistence type="predicted"/>
<keyword evidence="3" id="KW-0503">Monooxygenase</keyword>
<dbReference type="SUPFAM" id="SSF51905">
    <property type="entry name" value="FAD/NAD(P)-binding domain"/>
    <property type="match status" value="1"/>
</dbReference>
<dbReference type="PANTHER" id="PTHR43476">
    <property type="entry name" value="3-(3-HYDROXY-PHENYL)PROPIONATE/3-HYDROXYCINNAMIC ACID HYDROXYLASE"/>
    <property type="match status" value="1"/>
</dbReference>
<keyword evidence="4" id="KW-1185">Reference proteome</keyword>
<dbReference type="RefSeq" id="WP_163703015.1">
    <property type="nucleotide sequence ID" value="NZ_QXHD01000004.1"/>
</dbReference>
<dbReference type="InterPro" id="IPR050631">
    <property type="entry name" value="PheA/TfdB_FAD_monoxygenase"/>
</dbReference>
<protein>
    <submittedName>
        <fullName evidence="3">Monooxygenase</fullName>
    </submittedName>
</protein>
<evidence type="ECO:0000256" key="1">
    <source>
        <dbReference type="ARBA" id="ARBA00023002"/>
    </source>
</evidence>
<comment type="caution">
    <text evidence="3">The sequence shown here is derived from an EMBL/GenBank/DDBJ whole genome shotgun (WGS) entry which is preliminary data.</text>
</comment>
<organism evidence="3 4">
    <name type="scientific">Adonisia turfae CCMR0081</name>
    <dbReference type="NCBI Taxonomy" id="2292702"/>
    <lineage>
        <taxon>Bacteria</taxon>
        <taxon>Bacillati</taxon>
        <taxon>Cyanobacteriota</taxon>
        <taxon>Adonisia</taxon>
        <taxon>Adonisia turfae</taxon>
    </lineage>
</organism>
<dbReference type="AlphaFoldDB" id="A0A6M0RWG1"/>
<name>A0A6M0RWG1_9CYAN</name>
<dbReference type="Pfam" id="PF01494">
    <property type="entry name" value="FAD_binding_3"/>
    <property type="match status" value="1"/>
</dbReference>
<dbReference type="PANTHER" id="PTHR43476:SF5">
    <property type="entry name" value="FAD-DEPENDENT MONOOXYGENASE"/>
    <property type="match status" value="1"/>
</dbReference>
<accession>A0A6M0RWG1</accession>
<dbReference type="GO" id="GO:0004497">
    <property type="term" value="F:monooxygenase activity"/>
    <property type="evidence" value="ECO:0007669"/>
    <property type="project" value="UniProtKB-KW"/>
</dbReference>
<gene>
    <name evidence="3" type="ORF">DXZ20_34105</name>
</gene>
<dbReference type="PRINTS" id="PR00420">
    <property type="entry name" value="RNGMNOXGNASE"/>
</dbReference>
<reference evidence="3 4" key="1">
    <citation type="journal article" date="2020" name="Microb. Ecol.">
        <title>Ecogenomics of the Marine Benthic Filamentous Cyanobacterium Adonisia.</title>
        <authorList>
            <person name="Walter J.M."/>
            <person name="Coutinho F.H."/>
            <person name="Leomil L."/>
            <person name="Hargreaves P.I."/>
            <person name="Campeao M.E."/>
            <person name="Vieira V.V."/>
            <person name="Silva B.S."/>
            <person name="Fistarol G.O."/>
            <person name="Salomon P.S."/>
            <person name="Sawabe T."/>
            <person name="Mino S."/>
            <person name="Hosokawa M."/>
            <person name="Miyashita H."/>
            <person name="Maruyama F."/>
            <person name="van Verk M.C."/>
            <person name="Dutilh B.E."/>
            <person name="Thompson C.C."/>
            <person name="Thompson F.L."/>
        </authorList>
    </citation>
    <scope>NUCLEOTIDE SEQUENCE [LARGE SCALE GENOMIC DNA]</scope>
    <source>
        <strain evidence="3 4">CCMR0081</strain>
    </source>
</reference>
<dbReference type="GO" id="GO:0071949">
    <property type="term" value="F:FAD binding"/>
    <property type="evidence" value="ECO:0007669"/>
    <property type="project" value="InterPro"/>
</dbReference>
<dbReference type="Gene3D" id="3.50.50.60">
    <property type="entry name" value="FAD/NAD(P)-binding domain"/>
    <property type="match status" value="2"/>
</dbReference>